<dbReference type="Proteomes" id="UP001500795">
    <property type="component" value="Unassembled WGS sequence"/>
</dbReference>
<gene>
    <name evidence="2" type="ORF">GCM10022394_15880</name>
</gene>
<keyword evidence="3" id="KW-1185">Reference proteome</keyword>
<dbReference type="Pfam" id="PF07110">
    <property type="entry name" value="EthD"/>
    <property type="match status" value="1"/>
</dbReference>
<dbReference type="EMBL" id="BAABCX010000002">
    <property type="protein sequence ID" value="GAA3537083.1"/>
    <property type="molecule type" value="Genomic_DNA"/>
</dbReference>
<dbReference type="RefSeq" id="WP_344956679.1">
    <property type="nucleotide sequence ID" value="NZ_BAABCX010000002.1"/>
</dbReference>
<comment type="caution">
    <text evidence="2">The sequence shown here is derived from an EMBL/GenBank/DDBJ whole genome shotgun (WGS) entry which is preliminary data.</text>
</comment>
<protein>
    <submittedName>
        <fullName evidence="2">EthD family reductase</fullName>
    </submittedName>
</protein>
<evidence type="ECO:0000313" key="3">
    <source>
        <dbReference type="Proteomes" id="UP001500795"/>
    </source>
</evidence>
<feature type="domain" description="EthD" evidence="1">
    <location>
        <begin position="18"/>
        <end position="91"/>
    </location>
</feature>
<accession>A0ABP6VPP8</accession>
<dbReference type="Gene3D" id="3.30.70.100">
    <property type="match status" value="1"/>
</dbReference>
<organism evidence="2 3">
    <name type="scientific">Zobellella aerophila</name>
    <dbReference type="NCBI Taxonomy" id="870480"/>
    <lineage>
        <taxon>Bacteria</taxon>
        <taxon>Pseudomonadati</taxon>
        <taxon>Pseudomonadota</taxon>
        <taxon>Gammaproteobacteria</taxon>
        <taxon>Aeromonadales</taxon>
        <taxon>Aeromonadaceae</taxon>
        <taxon>Zobellella</taxon>
    </lineage>
</organism>
<evidence type="ECO:0000313" key="2">
    <source>
        <dbReference type="EMBL" id="GAA3537083.1"/>
    </source>
</evidence>
<dbReference type="PANTHER" id="PTHR40260">
    <property type="entry name" value="BLR8190 PROTEIN"/>
    <property type="match status" value="1"/>
</dbReference>
<dbReference type="InterPro" id="IPR009799">
    <property type="entry name" value="EthD_dom"/>
</dbReference>
<sequence length="103" mass="11534">MIRVSVLYTNSEGCRFDMDYYRDHHIPLLRARLGEVLKQVTVEQGIGGGRPGASAPYLVMCHQLFESVEAFQNAIAPHGAEIMADVANFTDIKPKIQFSRIIL</sequence>
<name>A0ABP6VPP8_9GAMM</name>
<reference evidence="3" key="1">
    <citation type="journal article" date="2019" name="Int. J. Syst. Evol. Microbiol.">
        <title>The Global Catalogue of Microorganisms (GCM) 10K type strain sequencing project: providing services to taxonomists for standard genome sequencing and annotation.</title>
        <authorList>
            <consortium name="The Broad Institute Genomics Platform"/>
            <consortium name="The Broad Institute Genome Sequencing Center for Infectious Disease"/>
            <person name="Wu L."/>
            <person name="Ma J."/>
        </authorList>
    </citation>
    <scope>NUCLEOTIDE SEQUENCE [LARGE SCALE GENOMIC DNA]</scope>
    <source>
        <strain evidence="3">JCM 17110</strain>
    </source>
</reference>
<dbReference type="NCBIfam" id="TIGR02118">
    <property type="entry name" value="EthD family reductase"/>
    <property type="match status" value="1"/>
</dbReference>
<proteinExistence type="predicted"/>
<dbReference type="SUPFAM" id="SSF54909">
    <property type="entry name" value="Dimeric alpha+beta barrel"/>
    <property type="match status" value="1"/>
</dbReference>
<dbReference type="PANTHER" id="PTHR40260:SF2">
    <property type="entry name" value="BLR8190 PROTEIN"/>
    <property type="match status" value="1"/>
</dbReference>
<dbReference type="InterPro" id="IPR011008">
    <property type="entry name" value="Dimeric_a/b-barrel"/>
</dbReference>
<evidence type="ECO:0000259" key="1">
    <source>
        <dbReference type="Pfam" id="PF07110"/>
    </source>
</evidence>